<keyword evidence="3" id="KW-1185">Reference proteome</keyword>
<dbReference type="AlphaFoldDB" id="M2MDS0"/>
<evidence type="ECO:0000256" key="1">
    <source>
        <dbReference type="SAM" id="MobiDB-lite"/>
    </source>
</evidence>
<dbReference type="EMBL" id="KB445558">
    <property type="protein sequence ID" value="EMC94706.1"/>
    <property type="molecule type" value="Genomic_DNA"/>
</dbReference>
<evidence type="ECO:0000313" key="2">
    <source>
        <dbReference type="EMBL" id="EMC94706.1"/>
    </source>
</evidence>
<sequence length="190" mass="21395">MQAKRAGMQVLGKEHAAVEDSDEQGKHHLETAHGYNIPHMRSGADSSSTAQSCGKADIATLSSEVEYRKLDFIVPREDAMYRVTACGQDRRDIFSKRALHPLHFGIWYMPRESTQSARLSTGWPLVSQCCGIVGRCTYTTFMLTLVSMRRCAKERLRTDDSSRQKSLASFILCKARYTAKSFCCRRCTAN</sequence>
<organism evidence="2 3">
    <name type="scientific">Baudoinia panamericana (strain UAMH 10762)</name>
    <name type="common">Angels' share fungus</name>
    <name type="synonym">Baudoinia compniacensis (strain UAMH 10762)</name>
    <dbReference type="NCBI Taxonomy" id="717646"/>
    <lineage>
        <taxon>Eukaryota</taxon>
        <taxon>Fungi</taxon>
        <taxon>Dikarya</taxon>
        <taxon>Ascomycota</taxon>
        <taxon>Pezizomycotina</taxon>
        <taxon>Dothideomycetes</taxon>
        <taxon>Dothideomycetidae</taxon>
        <taxon>Mycosphaerellales</taxon>
        <taxon>Teratosphaeriaceae</taxon>
        <taxon>Baudoinia</taxon>
    </lineage>
</organism>
<dbReference type="Proteomes" id="UP000011761">
    <property type="component" value="Unassembled WGS sequence"/>
</dbReference>
<evidence type="ECO:0000313" key="3">
    <source>
        <dbReference type="Proteomes" id="UP000011761"/>
    </source>
</evidence>
<proteinExistence type="predicted"/>
<feature type="compositionally biased region" description="Basic and acidic residues" evidence="1">
    <location>
        <begin position="12"/>
        <end position="24"/>
    </location>
</feature>
<dbReference type="GeneID" id="19115472"/>
<feature type="region of interest" description="Disordered" evidence="1">
    <location>
        <begin position="1"/>
        <end position="24"/>
    </location>
</feature>
<name>M2MDS0_BAUPA</name>
<dbReference type="RefSeq" id="XP_007678449.1">
    <property type="nucleotide sequence ID" value="XM_007680259.1"/>
</dbReference>
<gene>
    <name evidence="2" type="ORF">BAUCODRAFT_556913</name>
</gene>
<protein>
    <submittedName>
        <fullName evidence="2">Uncharacterized protein</fullName>
    </submittedName>
</protein>
<accession>M2MDS0</accession>
<dbReference type="HOGENOM" id="CLU_1427746_0_0_1"/>
<reference evidence="2 3" key="1">
    <citation type="journal article" date="2012" name="PLoS Pathog.">
        <title>Diverse lifestyles and strategies of plant pathogenesis encoded in the genomes of eighteen Dothideomycetes fungi.</title>
        <authorList>
            <person name="Ohm R.A."/>
            <person name="Feau N."/>
            <person name="Henrissat B."/>
            <person name="Schoch C.L."/>
            <person name="Horwitz B.A."/>
            <person name="Barry K.W."/>
            <person name="Condon B.J."/>
            <person name="Copeland A.C."/>
            <person name="Dhillon B."/>
            <person name="Glaser F."/>
            <person name="Hesse C.N."/>
            <person name="Kosti I."/>
            <person name="LaButti K."/>
            <person name="Lindquist E.A."/>
            <person name="Lucas S."/>
            <person name="Salamov A.A."/>
            <person name="Bradshaw R.E."/>
            <person name="Ciuffetti L."/>
            <person name="Hamelin R.C."/>
            <person name="Kema G.H.J."/>
            <person name="Lawrence C."/>
            <person name="Scott J.A."/>
            <person name="Spatafora J.W."/>
            <person name="Turgeon B.G."/>
            <person name="de Wit P.J.G.M."/>
            <person name="Zhong S."/>
            <person name="Goodwin S.B."/>
            <person name="Grigoriev I.V."/>
        </authorList>
    </citation>
    <scope>NUCLEOTIDE SEQUENCE [LARGE SCALE GENOMIC DNA]</scope>
    <source>
        <strain evidence="2 3">UAMH 10762</strain>
    </source>
</reference>
<dbReference type="KEGG" id="bcom:BAUCODRAFT_556913"/>